<evidence type="ECO:0000313" key="4">
    <source>
        <dbReference type="EMBL" id="WFG00186.1"/>
    </source>
</evidence>
<dbReference type="InterPro" id="IPR039187">
    <property type="entry name" value="SNO_AAA"/>
</dbReference>
<dbReference type="InterPro" id="IPR026937">
    <property type="entry name" value="SBNO_Helicase_C_dom"/>
</dbReference>
<organism evidence="4 5">
    <name type="scientific">Aeromonas caviae</name>
    <name type="common">Aeromonas punctata</name>
    <dbReference type="NCBI Taxonomy" id="648"/>
    <lineage>
        <taxon>Bacteria</taxon>
        <taxon>Pseudomonadati</taxon>
        <taxon>Pseudomonadota</taxon>
        <taxon>Gammaproteobacteria</taxon>
        <taxon>Aeromonadales</taxon>
        <taxon>Aeromonadaceae</taxon>
        <taxon>Aeromonas</taxon>
    </lineage>
</organism>
<dbReference type="SUPFAM" id="SSF52540">
    <property type="entry name" value="P-loop containing nucleoside triphosphate hydrolases"/>
    <property type="match status" value="2"/>
</dbReference>
<evidence type="ECO:0000259" key="2">
    <source>
        <dbReference type="Pfam" id="PF13871"/>
    </source>
</evidence>
<feature type="domain" description="Strawberry notch helicase C" evidence="2">
    <location>
        <begin position="899"/>
        <end position="1156"/>
    </location>
</feature>
<gene>
    <name evidence="4" type="ORF">P5S46_22075</name>
</gene>
<dbReference type="Gene3D" id="3.40.50.300">
    <property type="entry name" value="P-loop containing nucleotide triphosphate hydrolases"/>
    <property type="match status" value="1"/>
</dbReference>
<sequence>MIERGLAAALDGHNLAELDFDPQMLREVYVNAVHNGVNRALFSQAAAQGNINPALIEAAQSLYERRPNTQDDELHPVVALVASGFMASTHKSILLSSAKNNAALLALPFGESNDQKVRISTYDADWEMQLSYEVETTLGHNKAKIQVLDTMANNTQHVAYSTDFVLGHFSGGRLPNTKELFGIPLHQSAHMRAIDHIQSLRENGIAVVTFAADNDLNDGDTSQSQEFLSWVYSNFNVIDAFDVNAMAYRGRNEAATRMLIIAGRNLAGSANSVPAPVRLPVCDSMAALLQRMSVAQLKIYDPDAAKMLGSEVSSIEDSLNRMKNMHGDIQINEYQSRYIPMAKVGEATSLIPVNLQYPQQMAFMRYQSDPLNREITLQEGERIVRQISIEEKLAQKLDYTIEQVNEFFAPEQKDAIAMAIWREENRKPFIVGDATGVGKGRVLAAMARYFHINQKKIMFTTKSTDLLNDFWRDVRDIKADVGKHALVPYIVNDAAEIQDSIGNQLYSGSEKMNNMYINEGKFPPHASCLLFTYTQINRYSTEGLKLKRQYDEFGNWSTHRRYQNAKPSPRIDWLVNLASQSVVIADESHEASGQDSNIGTNLQLILERSLSSVFSSATFAANEKKLTLYRNVFPNTMAIDELSKALHRGGEHLQEVMSSYLVSDGAMIVRNNDLSTMNRTMTISDAREQNCQLNDLFAGIMMSVNRLLQEVDIKRETFNQNLIMSSQQQAVNTTQRKVSAAVKQVHVSGTKSLGLQSTGIGSVLQNICRQFVLAVNAESVAREAVQAVRDGQKPVIYMGQTGETLLKQLITNRDDIDDDSDNNDIDYNPNEVNMPLFRDALHRMVDNCLTMNRTLADGTKIKVNALTLFEDPRDLKLFNDALLEVRALIDAFPPLPFSPLDTIRHSLESKRVLAGELSGRKYGLSEMTGGGYSFYPRDSSKLQLKGGRSIVCNNNIELVRAFNSGSLDALLITNSGATGVSMHSSQKFEDQNQRILILAEPPASVIALMQVFGRVWRRGQVNNPEIRFSCAGIPSEYRTAASLNYNLGKMSSQTSANRDSFAKLDTKFDLLNPLGDAVVHRYLESRPDLIKSMSFTAADMGEYGSSNEVKTSSINSLSRRFSGRLIMLSTAEQESIYGDLDLMYQSALKEMELQGRSPRKGSRFDWKAVELRREIVVGIEQASYTSEFDRPIYLTKLQYKQPLVELNSSEVMDLIDAGMKALMMDGRSKDAELDQPLKGICQVLHQEFPGYMEDKFYYYRASQRKPVTPSNIAAEIQEELKNPDSRYTQGYKETQDVITLLERMSPGGVFELGGQDYVITKIVPPRTGHELSIGMWMVTYCCPGSEPDTRSLDALIYSKAQFKADRFDDFHPLFEEFNAIKKGAFSVEERFVLGGNLFKAADLCVKMKMGKPCSYSDVTGVYHQAMLMPDDFKPRQLLLHPARLHSASMAADYVVEDYGKSVYRSIYGNDENKQTSSDFSLSFMPKAKCFHVIVPKSYLHAINLANISAHQIQAPKDNVNNITFRLKESYAAIMATLNEAIQAGIPLYTGDGGIEWMREYEANQRQRQNTTTAALNV</sequence>
<evidence type="ECO:0000259" key="3">
    <source>
        <dbReference type="Pfam" id="PF13872"/>
    </source>
</evidence>
<geneLocation type="plasmid" evidence="4 5">
    <name>pAC1520</name>
</geneLocation>
<name>A0AAJ5ZEK7_AERCA</name>
<dbReference type="Pfam" id="PF13871">
    <property type="entry name" value="Helicase_C_4"/>
    <property type="match status" value="1"/>
</dbReference>
<proteinExistence type="inferred from homology"/>
<dbReference type="InterPro" id="IPR026741">
    <property type="entry name" value="SNO"/>
</dbReference>
<feature type="domain" description="Strawberry notch AAA" evidence="3">
    <location>
        <begin position="422"/>
        <end position="676"/>
    </location>
</feature>
<evidence type="ECO:0000256" key="1">
    <source>
        <dbReference type="ARBA" id="ARBA00006992"/>
    </source>
</evidence>
<dbReference type="InterPro" id="IPR027417">
    <property type="entry name" value="P-loop_NTPase"/>
</dbReference>
<dbReference type="Pfam" id="PF13872">
    <property type="entry name" value="AAA_34"/>
    <property type="match status" value="1"/>
</dbReference>
<evidence type="ECO:0000313" key="5">
    <source>
        <dbReference type="Proteomes" id="UP001218423"/>
    </source>
</evidence>
<dbReference type="EMBL" id="CP120943">
    <property type="protein sequence ID" value="WFG00186.1"/>
    <property type="molecule type" value="Genomic_DNA"/>
</dbReference>
<dbReference type="GO" id="GO:0006355">
    <property type="term" value="P:regulation of DNA-templated transcription"/>
    <property type="evidence" value="ECO:0007669"/>
    <property type="project" value="InterPro"/>
</dbReference>
<dbReference type="PANTHER" id="PTHR12706:SF30">
    <property type="entry name" value="PROTEIN STRAWBERRY NOTCH-RELATED"/>
    <property type="match status" value="1"/>
</dbReference>
<protein>
    <submittedName>
        <fullName evidence="4">Strawberry notch C-terminal domain-containing protein</fullName>
    </submittedName>
</protein>
<reference evidence="4" key="1">
    <citation type="submission" date="2023-03" db="EMBL/GenBank/DDBJ databases">
        <title>Aeromonas caviae strain AC1520.</title>
        <authorList>
            <person name="Xie T."/>
            <person name="Zhang Q."/>
            <person name="Deng J."/>
            <person name="Li X."/>
        </authorList>
    </citation>
    <scope>NUCLEOTIDE SEQUENCE</scope>
    <source>
        <strain evidence="4">AC1520</strain>
        <plasmid evidence="4">pAC1520</plasmid>
    </source>
</reference>
<comment type="similarity">
    <text evidence="1">Belongs to the SBNO family.</text>
</comment>
<dbReference type="Proteomes" id="UP001218423">
    <property type="component" value="Plasmid pAC1520"/>
</dbReference>
<keyword evidence="4" id="KW-0614">Plasmid</keyword>
<dbReference type="RefSeq" id="WP_277857178.1">
    <property type="nucleotide sequence ID" value="NZ_CP120943.1"/>
</dbReference>
<dbReference type="PANTHER" id="PTHR12706">
    <property type="entry name" value="STRAWBERRY NOTCH-RELATED"/>
    <property type="match status" value="1"/>
</dbReference>
<accession>A0AAJ5ZEK7</accession>